<sequence length="86" mass="8507">MRIRTATLMTATAMALAPLAMAPTANAEICAGAGGRHFAAGGCTNVAGDIASGAAIAASHVPYVPGEIPCYTVEGVPYFTPPGDPC</sequence>
<gene>
    <name evidence="2" type="ORF">AWC31_12970</name>
</gene>
<dbReference type="AlphaFoldDB" id="A0A1X2FK99"/>
<evidence type="ECO:0000256" key="1">
    <source>
        <dbReference type="SAM" id="SignalP"/>
    </source>
</evidence>
<protein>
    <recommendedName>
        <fullName evidence="4">Secreted protein</fullName>
    </recommendedName>
</protein>
<evidence type="ECO:0000313" key="3">
    <source>
        <dbReference type="Proteomes" id="UP000193964"/>
    </source>
</evidence>
<keyword evidence="1" id="KW-0732">Signal</keyword>
<comment type="caution">
    <text evidence="2">The sequence shown here is derived from an EMBL/GenBank/DDBJ whole genome shotgun (WGS) entry which is preliminary data.</text>
</comment>
<dbReference type="RefSeq" id="WP_085142171.1">
    <property type="nucleotide sequence ID" value="NZ_JACKUA010000038.1"/>
</dbReference>
<organism evidence="2 3">
    <name type="scientific">Mycolicibacterium wolinskyi</name>
    <dbReference type="NCBI Taxonomy" id="59750"/>
    <lineage>
        <taxon>Bacteria</taxon>
        <taxon>Bacillati</taxon>
        <taxon>Actinomycetota</taxon>
        <taxon>Actinomycetes</taxon>
        <taxon>Mycobacteriales</taxon>
        <taxon>Mycobacteriaceae</taxon>
        <taxon>Mycolicibacterium</taxon>
    </lineage>
</organism>
<dbReference type="Proteomes" id="UP000193964">
    <property type="component" value="Unassembled WGS sequence"/>
</dbReference>
<name>A0A1X2FK99_9MYCO</name>
<evidence type="ECO:0008006" key="4">
    <source>
        <dbReference type="Google" id="ProtNLM"/>
    </source>
</evidence>
<accession>A0A1X2FK99</accession>
<proteinExistence type="predicted"/>
<feature type="chain" id="PRO_5010878231" description="Secreted protein" evidence="1">
    <location>
        <begin position="28"/>
        <end position="86"/>
    </location>
</feature>
<reference evidence="2 3" key="1">
    <citation type="submission" date="2016-01" db="EMBL/GenBank/DDBJ databases">
        <title>The new phylogeny of the genus Mycobacterium.</title>
        <authorList>
            <person name="Tarcisio F."/>
            <person name="Conor M."/>
            <person name="Antonella G."/>
            <person name="Elisabetta G."/>
            <person name="Giulia F.S."/>
            <person name="Sara T."/>
            <person name="Anna F."/>
            <person name="Clotilde B."/>
            <person name="Roberto B."/>
            <person name="Veronica D.S."/>
            <person name="Fabio R."/>
            <person name="Monica P."/>
            <person name="Olivier J."/>
            <person name="Enrico T."/>
            <person name="Nicola S."/>
        </authorList>
    </citation>
    <scope>NUCLEOTIDE SEQUENCE [LARGE SCALE GENOMIC DNA]</scope>
    <source>
        <strain evidence="2 3">ATCC 700010</strain>
    </source>
</reference>
<feature type="signal peptide" evidence="1">
    <location>
        <begin position="1"/>
        <end position="27"/>
    </location>
</feature>
<dbReference type="EMBL" id="LQQA01000004">
    <property type="protein sequence ID" value="ORX18863.1"/>
    <property type="molecule type" value="Genomic_DNA"/>
</dbReference>
<evidence type="ECO:0000313" key="2">
    <source>
        <dbReference type="EMBL" id="ORX18863.1"/>
    </source>
</evidence>